<dbReference type="Proteomes" id="UP001499986">
    <property type="component" value="Unassembled WGS sequence"/>
</dbReference>
<evidence type="ECO:0008006" key="4">
    <source>
        <dbReference type="Google" id="ProtNLM"/>
    </source>
</evidence>
<name>A0ABN3JDQ1_9ACTN</name>
<evidence type="ECO:0000313" key="3">
    <source>
        <dbReference type="Proteomes" id="UP001499986"/>
    </source>
</evidence>
<organism evidence="2 3">
    <name type="scientific">Streptomyces coeruleofuscus</name>
    <dbReference type="NCBI Taxonomy" id="66879"/>
    <lineage>
        <taxon>Bacteria</taxon>
        <taxon>Bacillati</taxon>
        <taxon>Actinomycetota</taxon>
        <taxon>Actinomycetes</taxon>
        <taxon>Kitasatosporales</taxon>
        <taxon>Streptomycetaceae</taxon>
        <taxon>Streptomyces</taxon>
    </lineage>
</organism>
<feature type="region of interest" description="Disordered" evidence="1">
    <location>
        <begin position="73"/>
        <end position="95"/>
    </location>
</feature>
<sequence length="95" mass="10337">MQQSGLECSYDLLNCWGLLAPLLGESPPAQRARLTEIRDALIARIAEAETEGWLGEVVGLRVSLADAEEKLRQLDQSPGQHTAVDLGVPITRGDR</sequence>
<protein>
    <recommendedName>
        <fullName evidence="4">Transposase</fullName>
    </recommendedName>
</protein>
<accession>A0ABN3JDQ1</accession>
<dbReference type="RefSeq" id="WP_346139526.1">
    <property type="nucleotide sequence ID" value="NZ_BAAASE010000017.1"/>
</dbReference>
<reference evidence="2 3" key="1">
    <citation type="journal article" date="2019" name="Int. J. Syst. Evol. Microbiol.">
        <title>The Global Catalogue of Microorganisms (GCM) 10K type strain sequencing project: providing services to taxonomists for standard genome sequencing and annotation.</title>
        <authorList>
            <consortium name="The Broad Institute Genomics Platform"/>
            <consortium name="The Broad Institute Genome Sequencing Center for Infectious Disease"/>
            <person name="Wu L."/>
            <person name="Ma J."/>
        </authorList>
    </citation>
    <scope>NUCLEOTIDE SEQUENCE [LARGE SCALE GENOMIC DNA]</scope>
    <source>
        <strain evidence="2 3">JCM 4358</strain>
    </source>
</reference>
<evidence type="ECO:0000256" key="1">
    <source>
        <dbReference type="SAM" id="MobiDB-lite"/>
    </source>
</evidence>
<comment type="caution">
    <text evidence="2">The sequence shown here is derived from an EMBL/GenBank/DDBJ whole genome shotgun (WGS) entry which is preliminary data.</text>
</comment>
<evidence type="ECO:0000313" key="2">
    <source>
        <dbReference type="EMBL" id="GAA2426630.1"/>
    </source>
</evidence>
<proteinExistence type="predicted"/>
<gene>
    <name evidence="2" type="ORF">GCM10010255_81260</name>
</gene>
<keyword evidence="3" id="KW-1185">Reference proteome</keyword>
<dbReference type="EMBL" id="BAAASE010000017">
    <property type="protein sequence ID" value="GAA2426630.1"/>
    <property type="molecule type" value="Genomic_DNA"/>
</dbReference>